<feature type="domain" description="Kinesin motor" evidence="3">
    <location>
        <begin position="122"/>
        <end position="195"/>
    </location>
</feature>
<dbReference type="InterPro" id="IPR027417">
    <property type="entry name" value="P-loop_NTPase"/>
</dbReference>
<dbReference type="Gene3D" id="3.40.850.10">
    <property type="entry name" value="Kinesin motor domain"/>
    <property type="match status" value="1"/>
</dbReference>
<dbReference type="GO" id="GO:0003777">
    <property type="term" value="F:microtubule motor activity"/>
    <property type="evidence" value="ECO:0007669"/>
    <property type="project" value="InterPro"/>
</dbReference>
<organism evidence="4 5">
    <name type="scientific">Cynara cardunculus var. scolymus</name>
    <name type="common">Globe artichoke</name>
    <name type="synonym">Cynara scolymus</name>
    <dbReference type="NCBI Taxonomy" id="59895"/>
    <lineage>
        <taxon>Eukaryota</taxon>
        <taxon>Viridiplantae</taxon>
        <taxon>Streptophyta</taxon>
        <taxon>Embryophyta</taxon>
        <taxon>Tracheophyta</taxon>
        <taxon>Spermatophyta</taxon>
        <taxon>Magnoliopsida</taxon>
        <taxon>eudicotyledons</taxon>
        <taxon>Gunneridae</taxon>
        <taxon>Pentapetalae</taxon>
        <taxon>asterids</taxon>
        <taxon>campanulids</taxon>
        <taxon>Asterales</taxon>
        <taxon>Asteraceae</taxon>
        <taxon>Carduoideae</taxon>
        <taxon>Cardueae</taxon>
        <taxon>Carduinae</taxon>
        <taxon>Cynara</taxon>
    </lineage>
</organism>
<sequence>MVSTNKEMVVYCFDTLLQQDKLGLIRLPGVETWYGELVINVQGEALQLVGDLCLEEGKRREHATEFDELTEHDKELTCVNQFELEALTNVLNEAESLNVNKFGFDVDSHLCDLESKTEASVGCSTVVDFDAAANGELGVLNSVSTKKTFRFDRVITPSDYQVDVFAHASPLVTSVLDGYNVCIFAYGQTGTSFKR</sequence>
<dbReference type="InterPro" id="IPR036961">
    <property type="entry name" value="Kinesin_motor_dom_sf"/>
</dbReference>
<evidence type="ECO:0000256" key="1">
    <source>
        <dbReference type="ARBA" id="ARBA00023175"/>
    </source>
</evidence>
<dbReference type="PANTHER" id="PTHR47972">
    <property type="entry name" value="KINESIN-LIKE PROTEIN KLP-3"/>
    <property type="match status" value="1"/>
</dbReference>
<dbReference type="Pfam" id="PF04780">
    <property type="entry name" value="DUF629"/>
    <property type="match status" value="1"/>
</dbReference>
<dbReference type="SUPFAM" id="SSF52540">
    <property type="entry name" value="P-loop containing nucleoside triphosphate hydrolases"/>
    <property type="match status" value="1"/>
</dbReference>
<dbReference type="InterPro" id="IPR001752">
    <property type="entry name" value="Kinesin_motor_dom"/>
</dbReference>
<comment type="similarity">
    <text evidence="2">Belongs to the TRAFAC class myosin-kinesin ATPase superfamily. Kinesin family.</text>
</comment>
<reference evidence="4 5" key="1">
    <citation type="journal article" date="2016" name="Sci. Rep.">
        <title>The genome sequence of the outbreeding globe artichoke constructed de novo incorporating a phase-aware low-pass sequencing strategy of F1 progeny.</title>
        <authorList>
            <person name="Scaglione D."/>
            <person name="Reyes-Chin-Wo S."/>
            <person name="Acquadro A."/>
            <person name="Froenicke L."/>
            <person name="Portis E."/>
            <person name="Beitel C."/>
            <person name="Tirone M."/>
            <person name="Mauro R."/>
            <person name="Lo Monaco A."/>
            <person name="Mauromicale G."/>
            <person name="Faccioli P."/>
            <person name="Cattivelli L."/>
            <person name="Rieseberg L."/>
            <person name="Michelmore R."/>
            <person name="Lanteri S."/>
        </authorList>
    </citation>
    <scope>NUCLEOTIDE SEQUENCE [LARGE SCALE GENOMIC DNA]</scope>
    <source>
        <strain evidence="4">2C</strain>
    </source>
</reference>
<dbReference type="InterPro" id="IPR027640">
    <property type="entry name" value="Kinesin-like_fam"/>
</dbReference>
<proteinExistence type="inferred from homology"/>
<protein>
    <submittedName>
        <fullName evidence="4">Kinesin-like protein KIFC3</fullName>
    </submittedName>
</protein>
<name>A0A118K4W9_CYNCS</name>
<dbReference type="Proteomes" id="UP000243975">
    <property type="component" value="Unassembled WGS sequence"/>
</dbReference>
<dbReference type="AlphaFoldDB" id="A0A118K4W9"/>
<accession>A0A118K4W9</accession>
<dbReference type="STRING" id="59895.A0A118K4W9"/>
<dbReference type="Gramene" id="KVI08087">
    <property type="protein sequence ID" value="KVI08087"/>
    <property type="gene ID" value="Ccrd_013547"/>
</dbReference>
<dbReference type="GO" id="GO:0005524">
    <property type="term" value="F:ATP binding"/>
    <property type="evidence" value="ECO:0007669"/>
    <property type="project" value="InterPro"/>
</dbReference>
<dbReference type="GO" id="GO:0008017">
    <property type="term" value="F:microtubule binding"/>
    <property type="evidence" value="ECO:0007669"/>
    <property type="project" value="InterPro"/>
</dbReference>
<dbReference type="PANTHER" id="PTHR47972:SF18">
    <property type="entry name" value="KINESIN-LIKE PROTEIN KIN-14R"/>
    <property type="match status" value="1"/>
</dbReference>
<keyword evidence="1" id="KW-0505">Motor protein</keyword>
<dbReference type="InterPro" id="IPR006865">
    <property type="entry name" value="DUF629"/>
</dbReference>
<dbReference type="Pfam" id="PF00225">
    <property type="entry name" value="Kinesin"/>
    <property type="match status" value="1"/>
</dbReference>
<evidence type="ECO:0000313" key="5">
    <source>
        <dbReference type="Proteomes" id="UP000243975"/>
    </source>
</evidence>
<gene>
    <name evidence="4" type="ORF">Ccrd_013547</name>
</gene>
<comment type="caution">
    <text evidence="4">The sequence shown here is derived from an EMBL/GenBank/DDBJ whole genome shotgun (WGS) entry which is preliminary data.</text>
</comment>
<dbReference type="GO" id="GO:0015630">
    <property type="term" value="C:microtubule cytoskeleton"/>
    <property type="evidence" value="ECO:0007669"/>
    <property type="project" value="TreeGrafter"/>
</dbReference>
<dbReference type="PROSITE" id="PS50067">
    <property type="entry name" value="KINESIN_MOTOR_2"/>
    <property type="match status" value="1"/>
</dbReference>
<dbReference type="EMBL" id="LEKV01001321">
    <property type="protein sequence ID" value="KVI08087.1"/>
    <property type="molecule type" value="Genomic_DNA"/>
</dbReference>
<comment type="caution">
    <text evidence="2">Lacks conserved residue(s) required for the propagation of feature annotation.</text>
</comment>
<evidence type="ECO:0000313" key="4">
    <source>
        <dbReference type="EMBL" id="KVI08087.1"/>
    </source>
</evidence>
<evidence type="ECO:0000256" key="2">
    <source>
        <dbReference type="PROSITE-ProRule" id="PRU00283"/>
    </source>
</evidence>
<evidence type="ECO:0000259" key="3">
    <source>
        <dbReference type="PROSITE" id="PS50067"/>
    </source>
</evidence>
<keyword evidence="5" id="KW-1185">Reference proteome</keyword>
<dbReference type="GO" id="GO:0007018">
    <property type="term" value="P:microtubule-based movement"/>
    <property type="evidence" value="ECO:0007669"/>
    <property type="project" value="InterPro"/>
</dbReference>